<dbReference type="GO" id="GO:0003729">
    <property type="term" value="F:mRNA binding"/>
    <property type="evidence" value="ECO:0007669"/>
    <property type="project" value="TreeGrafter"/>
</dbReference>
<name>A0AAN8PK69_POLSC</name>
<dbReference type="FunFam" id="3.30.1390.10:FF:000001">
    <property type="entry name" value="50S ribosomal protein L7/L12"/>
    <property type="match status" value="1"/>
</dbReference>
<dbReference type="InterPro" id="IPR008932">
    <property type="entry name" value="Ribosomal_bL12_oligo"/>
</dbReference>
<dbReference type="Gene3D" id="1.20.5.710">
    <property type="entry name" value="Single helix bin"/>
    <property type="match status" value="1"/>
</dbReference>
<dbReference type="Pfam" id="PF00542">
    <property type="entry name" value="Ribosomal_L12"/>
    <property type="match status" value="1"/>
</dbReference>
<organism evidence="6 7">
    <name type="scientific">Polyplax serrata</name>
    <name type="common">Common mouse louse</name>
    <dbReference type="NCBI Taxonomy" id="468196"/>
    <lineage>
        <taxon>Eukaryota</taxon>
        <taxon>Metazoa</taxon>
        <taxon>Ecdysozoa</taxon>
        <taxon>Arthropoda</taxon>
        <taxon>Hexapoda</taxon>
        <taxon>Insecta</taxon>
        <taxon>Pterygota</taxon>
        <taxon>Neoptera</taxon>
        <taxon>Paraneoptera</taxon>
        <taxon>Psocodea</taxon>
        <taxon>Troctomorpha</taxon>
        <taxon>Phthiraptera</taxon>
        <taxon>Anoplura</taxon>
        <taxon>Polyplacidae</taxon>
        <taxon>Polyplax</taxon>
    </lineage>
</organism>
<accession>A0AAN8PK69</accession>
<dbReference type="SUPFAM" id="SSF54736">
    <property type="entry name" value="ClpS-like"/>
    <property type="match status" value="1"/>
</dbReference>
<evidence type="ECO:0000259" key="5">
    <source>
        <dbReference type="Pfam" id="PF16320"/>
    </source>
</evidence>
<dbReference type="GO" id="GO:0006412">
    <property type="term" value="P:translation"/>
    <property type="evidence" value="ECO:0007669"/>
    <property type="project" value="InterPro"/>
</dbReference>
<proteinExistence type="inferred from homology"/>
<dbReference type="EMBL" id="JAWJWE010000004">
    <property type="protein sequence ID" value="KAK6636347.1"/>
    <property type="molecule type" value="Genomic_DNA"/>
</dbReference>
<dbReference type="Gene3D" id="3.30.1390.10">
    <property type="match status" value="1"/>
</dbReference>
<feature type="domain" description="Large ribosomal subunit protein bL12 oligomerization" evidence="5">
    <location>
        <begin position="36"/>
        <end position="82"/>
    </location>
</feature>
<evidence type="ECO:0000256" key="2">
    <source>
        <dbReference type="ARBA" id="ARBA00022980"/>
    </source>
</evidence>
<evidence type="ECO:0000259" key="4">
    <source>
        <dbReference type="Pfam" id="PF00542"/>
    </source>
</evidence>
<comment type="caution">
    <text evidence="6">The sequence shown here is derived from an EMBL/GenBank/DDBJ whole genome shotgun (WGS) entry which is preliminary data.</text>
</comment>
<dbReference type="InterPro" id="IPR000206">
    <property type="entry name" value="Ribosomal_bL12"/>
</dbReference>
<dbReference type="PANTHER" id="PTHR45987">
    <property type="entry name" value="39S RIBOSOMAL PROTEIN L12"/>
    <property type="match status" value="1"/>
</dbReference>
<dbReference type="AlphaFoldDB" id="A0AAN8PK69"/>
<dbReference type="SUPFAM" id="SSF48300">
    <property type="entry name" value="Ribosomal protein L7/12, oligomerisation (N-terminal) domain"/>
    <property type="match status" value="1"/>
</dbReference>
<gene>
    <name evidence="6" type="ORF">RUM43_010007</name>
</gene>
<feature type="domain" description="Large ribosomal subunit protein bL12 C-terminal" evidence="4">
    <location>
        <begin position="96"/>
        <end position="163"/>
    </location>
</feature>
<dbReference type="Pfam" id="PF16320">
    <property type="entry name" value="Ribosomal_L12_N"/>
    <property type="match status" value="1"/>
</dbReference>
<dbReference type="InterPro" id="IPR013823">
    <property type="entry name" value="Ribosomal_bL12_C"/>
</dbReference>
<keyword evidence="2" id="KW-0689">Ribosomal protein</keyword>
<dbReference type="GO" id="GO:0005762">
    <property type="term" value="C:mitochondrial large ribosomal subunit"/>
    <property type="evidence" value="ECO:0007669"/>
    <property type="project" value="TreeGrafter"/>
</dbReference>
<dbReference type="Proteomes" id="UP001372834">
    <property type="component" value="Unassembled WGS sequence"/>
</dbReference>
<dbReference type="InterPro" id="IPR036235">
    <property type="entry name" value="Ribosomal_bL12_oligo_N_sf"/>
</dbReference>
<comment type="similarity">
    <text evidence="1">Belongs to the bacterial ribosomal protein bL12 family.</text>
</comment>
<reference evidence="6 7" key="1">
    <citation type="submission" date="2023-10" db="EMBL/GenBank/DDBJ databases">
        <title>Genomes of two closely related lineages of the louse Polyplax serrata with different host specificities.</title>
        <authorList>
            <person name="Martinu J."/>
            <person name="Tarabai H."/>
            <person name="Stefka J."/>
            <person name="Hypsa V."/>
        </authorList>
    </citation>
    <scope>NUCLEOTIDE SEQUENCE [LARGE SCALE GENOMIC DNA]</scope>
    <source>
        <strain evidence="6">HR10_N</strain>
    </source>
</reference>
<evidence type="ECO:0000313" key="7">
    <source>
        <dbReference type="Proteomes" id="UP001372834"/>
    </source>
</evidence>
<dbReference type="PANTHER" id="PTHR45987:SF4">
    <property type="entry name" value="LARGE RIBOSOMAL SUBUNIT PROTEIN BL12M"/>
    <property type="match status" value="1"/>
</dbReference>
<evidence type="ECO:0000256" key="3">
    <source>
        <dbReference type="ARBA" id="ARBA00023274"/>
    </source>
</evidence>
<keyword evidence="3" id="KW-0687">Ribonucleoprotein</keyword>
<dbReference type="GO" id="GO:0003735">
    <property type="term" value="F:structural constituent of ribosome"/>
    <property type="evidence" value="ECO:0007669"/>
    <property type="project" value="InterPro"/>
</dbReference>
<evidence type="ECO:0008006" key="8">
    <source>
        <dbReference type="Google" id="ProtNLM"/>
    </source>
</evidence>
<protein>
    <recommendedName>
        <fullName evidence="8">39S ribosomal protein L12, mitochondrial</fullName>
    </recommendedName>
</protein>
<sequence length="164" mass="17711">MEVPPPVLRVQARKIVHSAPALCTTSADSILKTSPKIEEIANNIAQLNLIEVAELTDLLKKKLNLPDAPMMGFAGIPAAAAAPSGDEQAQNLQTSFSVKLLKFDDKQKVALIKEIKSLIDGMNLVQAKKFVESAPVFIREDIGKVEAEKLKEALTKIGAEVEIV</sequence>
<evidence type="ECO:0000256" key="1">
    <source>
        <dbReference type="ARBA" id="ARBA00007197"/>
    </source>
</evidence>
<dbReference type="InterPro" id="IPR014719">
    <property type="entry name" value="Ribosomal_bL12_C/ClpS-like"/>
</dbReference>
<evidence type="ECO:0000313" key="6">
    <source>
        <dbReference type="EMBL" id="KAK6636347.1"/>
    </source>
</evidence>